<proteinExistence type="predicted"/>
<name>A0A0L0F6F6_9EUKA</name>
<evidence type="ECO:0000313" key="2">
    <source>
        <dbReference type="Proteomes" id="UP000054560"/>
    </source>
</evidence>
<dbReference type="Proteomes" id="UP000054560">
    <property type="component" value="Unassembled WGS sequence"/>
</dbReference>
<dbReference type="RefSeq" id="XP_014146224.1">
    <property type="nucleotide sequence ID" value="XM_014290749.1"/>
</dbReference>
<accession>A0A0L0F6F6</accession>
<dbReference type="GeneID" id="25915628"/>
<dbReference type="AlphaFoldDB" id="A0A0L0F6F6"/>
<dbReference type="EMBL" id="KQ247249">
    <property type="protein sequence ID" value="KNC72322.1"/>
    <property type="molecule type" value="Genomic_DNA"/>
</dbReference>
<evidence type="ECO:0000313" key="1">
    <source>
        <dbReference type="EMBL" id="KNC72322.1"/>
    </source>
</evidence>
<reference evidence="1 2" key="1">
    <citation type="submission" date="2011-02" db="EMBL/GenBank/DDBJ databases">
        <title>The Genome Sequence of Sphaeroforma arctica JP610.</title>
        <authorList>
            <consortium name="The Broad Institute Genome Sequencing Platform"/>
            <person name="Russ C."/>
            <person name="Cuomo C."/>
            <person name="Young S.K."/>
            <person name="Zeng Q."/>
            <person name="Gargeya S."/>
            <person name="Alvarado L."/>
            <person name="Berlin A."/>
            <person name="Chapman S.B."/>
            <person name="Chen Z."/>
            <person name="Freedman E."/>
            <person name="Gellesch M."/>
            <person name="Goldberg J."/>
            <person name="Griggs A."/>
            <person name="Gujja S."/>
            <person name="Heilman E."/>
            <person name="Heiman D."/>
            <person name="Howarth C."/>
            <person name="Mehta T."/>
            <person name="Neiman D."/>
            <person name="Pearson M."/>
            <person name="Roberts A."/>
            <person name="Saif S."/>
            <person name="Shea T."/>
            <person name="Shenoy N."/>
            <person name="Sisk P."/>
            <person name="Stolte C."/>
            <person name="Sykes S."/>
            <person name="White J."/>
            <person name="Yandava C."/>
            <person name="Burger G."/>
            <person name="Gray M.W."/>
            <person name="Holland P.W.H."/>
            <person name="King N."/>
            <person name="Lang F.B.F."/>
            <person name="Roger A.J."/>
            <person name="Ruiz-Trillo I."/>
            <person name="Haas B."/>
            <person name="Nusbaum C."/>
            <person name="Birren B."/>
        </authorList>
    </citation>
    <scope>NUCLEOTIDE SEQUENCE [LARGE SCALE GENOMIC DNA]</scope>
    <source>
        <strain evidence="1 2">JP610</strain>
    </source>
</reference>
<gene>
    <name evidence="1" type="ORF">SARC_15124</name>
</gene>
<organism evidence="1 2">
    <name type="scientific">Sphaeroforma arctica JP610</name>
    <dbReference type="NCBI Taxonomy" id="667725"/>
    <lineage>
        <taxon>Eukaryota</taxon>
        <taxon>Ichthyosporea</taxon>
        <taxon>Ichthyophonida</taxon>
        <taxon>Sphaeroforma</taxon>
    </lineage>
</organism>
<keyword evidence="2" id="KW-1185">Reference proteome</keyword>
<feature type="non-terminal residue" evidence="1">
    <location>
        <position position="71"/>
    </location>
</feature>
<sequence length="71" mass="7634">SQVVLNTRLLSKAHPGVSQYIYSFLVAMATSRTVQDATDMLLTAEVFRAESATLLPPSVARPSAQKSNLLA</sequence>
<protein>
    <submittedName>
        <fullName evidence="1">Uncharacterized protein</fullName>
    </submittedName>
</protein>
<feature type="non-terminal residue" evidence="1">
    <location>
        <position position="1"/>
    </location>
</feature>